<dbReference type="Pfam" id="PF05729">
    <property type="entry name" value="NACHT"/>
    <property type="match status" value="1"/>
</dbReference>
<reference evidence="3" key="1">
    <citation type="submission" date="2019-03" db="EMBL/GenBank/DDBJ databases">
        <title>Improved annotation for the trematode Fasciola hepatica.</title>
        <authorList>
            <person name="Choi Y.-J."/>
            <person name="Martin J."/>
            <person name="Mitreva M."/>
        </authorList>
    </citation>
    <scope>NUCLEOTIDE SEQUENCE [LARGE SCALE GENOMIC DNA]</scope>
</reference>
<feature type="region of interest" description="Disordered" evidence="1">
    <location>
        <begin position="932"/>
        <end position="993"/>
    </location>
</feature>
<feature type="domain" description="NACHT" evidence="2">
    <location>
        <begin position="369"/>
        <end position="512"/>
    </location>
</feature>
<feature type="compositionally biased region" description="Basic and acidic residues" evidence="1">
    <location>
        <begin position="932"/>
        <end position="950"/>
    </location>
</feature>
<dbReference type="InterPro" id="IPR015943">
    <property type="entry name" value="WD40/YVTN_repeat-like_dom_sf"/>
</dbReference>
<dbReference type="Gene3D" id="3.40.50.300">
    <property type="entry name" value="P-loop containing nucleotide triphosphate hydrolases"/>
    <property type="match status" value="1"/>
</dbReference>
<proteinExistence type="predicted"/>
<dbReference type="SUPFAM" id="SSF82171">
    <property type="entry name" value="DPP6 N-terminal domain-like"/>
    <property type="match status" value="1"/>
</dbReference>
<feature type="region of interest" description="Disordered" evidence="1">
    <location>
        <begin position="152"/>
        <end position="174"/>
    </location>
</feature>
<gene>
    <name evidence="3" type="ORF">D915_006645</name>
</gene>
<dbReference type="Gene3D" id="2.130.10.10">
    <property type="entry name" value="YVTN repeat-like/Quinoprotein amine dehydrogenase"/>
    <property type="match status" value="1"/>
</dbReference>
<name>A0A4E0RWX0_FASHE</name>
<evidence type="ECO:0000256" key="1">
    <source>
        <dbReference type="SAM" id="MobiDB-lite"/>
    </source>
</evidence>
<dbReference type="InterPro" id="IPR052752">
    <property type="entry name" value="NACHT-WD_repeat"/>
</dbReference>
<evidence type="ECO:0000313" key="3">
    <source>
        <dbReference type="EMBL" id="THD22542.1"/>
    </source>
</evidence>
<dbReference type="EMBL" id="JXXN02002686">
    <property type="protein sequence ID" value="THD22542.1"/>
    <property type="molecule type" value="Genomic_DNA"/>
</dbReference>
<dbReference type="InterPro" id="IPR007111">
    <property type="entry name" value="NACHT_NTPase"/>
</dbReference>
<feature type="region of interest" description="Disordered" evidence="1">
    <location>
        <begin position="92"/>
        <end position="115"/>
    </location>
</feature>
<keyword evidence="4" id="KW-1185">Reference proteome</keyword>
<dbReference type="InterPro" id="IPR027417">
    <property type="entry name" value="P-loop_NTPase"/>
</dbReference>
<dbReference type="PANTHER" id="PTHR19871:SF14">
    <property type="entry name" value="DUF4062 DOMAIN-CONTAINING PROTEIN"/>
    <property type="match status" value="1"/>
</dbReference>
<protein>
    <recommendedName>
        <fullName evidence="2">NACHT domain-containing protein</fullName>
    </recommendedName>
</protein>
<sequence>MMWNELSKKLKKKWNVYRTILPHRWQICLVQSLDTPWYQKLPQIEKVHRMSILPDIVRFDEPQRRQNALDCWLKEAHIIRALLWRYWDSNTAGSRKNRPKSEQPSPVRNSTSSKWDVNDKSILEDHVQTILDQEAQNADCFVVIRCQEEDSESTSRYRKKSGSGNAYPRPISPATISTTRTREDTLHTARSSRYHGLNEVNQFLQLAMEASRMRAKLLMEYARLRVPQFNQIHYDLSGQTNTDVEEEILGRHNLVDPLSRADHAGYLEELVRNMHQVFEKSLQQEMDRRLTIEAELHSLSDCDNAANEVRQPLLWDLPYEIQAHQEACEEFGQNFIARNDILEDMIQWIQERSYSVVKKPPNSTGRYSLMFVRGASGSGKSVLLAKLARTLRDNHGKKTRVVYRHLGSSCTSMSLLQTLRYLCTELSARMSSKTLADTYDGLRRAFHQALIDATFEQDPTQSLVVILDGIENLEEFNQRGEDFPMAWIPIGWLQNKPLLNCDLVLILSGSACQDNNPFTQVGGLFDRINLPSWSQSNSNQTTATKLIHLGSFSHTDVQKCLDDLRLLPYSTSPGSHAEQMIFSGGLGPLELRLLIALIRQDRSEQALNRLREFSLTNLIQLWFNMAEQDYGRERVQLVVQNLVASRFGINWSDLVQWYTNKQAHVLRRPSQSLVKFAHRHSLTVRNANLWASGQLNKSNLTYSWWKRFSLIYLIPFGLLGCRRTGPHGSGQLTYLNHGIVRNALLMRYGPDVDSSLVPVHRSQAVWYTEQLAIRWCNPIAHGGYRLSIMDWRALLELPYQLAKSKQYKKLKLKCFYNIHWLREMLSIAYHGHDRYPSVQFLLDEITAQLCTVRSERVELLKAEMQTHPLPPTTLISRLDLFSFVAVQLMEDQPELMQLVGSLCCWRGQLKRDPDLIVPLCYMHFGFIRNDDQPRSQVGRKSDKNSDHDDLNAIEVEEDENPSHEDDADNMNLADSDDHFGADRDESPRQNWNKSRGSMLVQLLNQIDHKASDLILRPINYTLAAQSMTKILISANQTHAKSSEMSVWPKTSMEITALAYCPMNKNLLAIGLWNRQARTTSVEIWNISQDQMEWNQLTSSQTLGPISLIRWLADKALILVQTTRPVLTIWPVEIEQTWTDEFYELRTGSHGSSTGLSSEIPAVYVISTEDNRTCYIAVVYSGKEQIDLWSWDSSKVQYLGQSNTFGHWIHMPVVSALNEGRKARQLSLPVVIRPSSGELLVDMTHEKQYLRFVVAQRGTCTAYLFTAGPLTNPGHMDWSKPRALKCPPESTRIMAVACIHSRGLVTVATRTPRDEHIVGCLNLFDLNSGQLLEQIDGSAETFACTEFNLSSQGLLAYTVPPTLRFVLTDDQMRLFTISRKPIGQPVSSSFELIAWNLSTRVQRRLTDAELFPYLEQQHLTPLPIPADTCDLGSNDLLSVCFNMNAEMGSRLCYSDISVMLTRPIKLLKRRNRPQRLVGRLHQGTVNAREWIIYFCTNEEDEQVYFMSMSWSPVGESTQTYSEKFILPENRKPHATDRFILSDNLLIVLGNLGYSEVVEECREVYQRLTVYDLHTQSPDEHPYPELKRHVPEVFIIPCNMAEYLIWDSTYLVGPDENRTHFMAWSLKHGQVAWRMKPEWNVDSAEPLEEVTKATGISDTNKTVETSSVAVTQPIEDSREQWTIENFILSGDGSMLVASYGLPYFCVFSLHGRQHVGNLNEVYAQAAEDTASTVHVSDRSHTNPPGIAYNSSISNTALSFHGEWFAQSEFSAHYRTTCLTIWSLHALHNPQKKKPIGLKWHRRRLLDQSGLIALTVNGSDGVVITACLGRGLFVWCPVRSDQVHQLPMSERLDYTTDRPPSLICSRDGTKVAVSSGPRTTQITAWSIPADTTKPLQTSYFLGHAFTPNTVLELSFSFLEDVICARVQDADKPCVLRVNWFNT</sequence>
<organism evidence="3 4">
    <name type="scientific">Fasciola hepatica</name>
    <name type="common">Liver fluke</name>
    <dbReference type="NCBI Taxonomy" id="6192"/>
    <lineage>
        <taxon>Eukaryota</taxon>
        <taxon>Metazoa</taxon>
        <taxon>Spiralia</taxon>
        <taxon>Lophotrochozoa</taxon>
        <taxon>Platyhelminthes</taxon>
        <taxon>Trematoda</taxon>
        <taxon>Digenea</taxon>
        <taxon>Plagiorchiida</taxon>
        <taxon>Echinostomata</taxon>
        <taxon>Echinostomatoidea</taxon>
        <taxon>Fasciolidae</taxon>
        <taxon>Fasciola</taxon>
    </lineage>
</organism>
<accession>A0A4E0RWX0</accession>
<evidence type="ECO:0000313" key="4">
    <source>
        <dbReference type="Proteomes" id="UP000230066"/>
    </source>
</evidence>
<evidence type="ECO:0000259" key="2">
    <source>
        <dbReference type="Pfam" id="PF05729"/>
    </source>
</evidence>
<comment type="caution">
    <text evidence="3">The sequence shown here is derived from an EMBL/GenBank/DDBJ whole genome shotgun (WGS) entry which is preliminary data.</text>
</comment>
<feature type="compositionally biased region" description="Basic and acidic residues" evidence="1">
    <location>
        <begin position="975"/>
        <end position="987"/>
    </location>
</feature>
<dbReference type="PANTHER" id="PTHR19871">
    <property type="entry name" value="BETA TRANSDUCIN-RELATED PROTEIN"/>
    <property type="match status" value="1"/>
</dbReference>
<dbReference type="SUPFAM" id="SSF52540">
    <property type="entry name" value="P-loop containing nucleoside triphosphate hydrolases"/>
    <property type="match status" value="1"/>
</dbReference>
<dbReference type="SUPFAM" id="SSF101908">
    <property type="entry name" value="Putative isomerase YbhE"/>
    <property type="match status" value="1"/>
</dbReference>
<dbReference type="Proteomes" id="UP000230066">
    <property type="component" value="Unassembled WGS sequence"/>
</dbReference>
<feature type="compositionally biased region" description="Polar residues" evidence="1">
    <location>
        <begin position="102"/>
        <end position="115"/>
    </location>
</feature>